<dbReference type="Proteomes" id="UP001165064">
    <property type="component" value="Unassembled WGS sequence"/>
</dbReference>
<keyword evidence="2" id="KW-1185">Reference proteome</keyword>
<reference evidence="1" key="1">
    <citation type="submission" date="2023-04" db="EMBL/GenBank/DDBJ databases">
        <title>Ambrosiozyma monospora NBRC 10751.</title>
        <authorList>
            <person name="Ichikawa N."/>
            <person name="Sato H."/>
            <person name="Tonouchi N."/>
        </authorList>
    </citation>
    <scope>NUCLEOTIDE SEQUENCE</scope>
    <source>
        <strain evidence="1">NBRC 10751</strain>
    </source>
</reference>
<evidence type="ECO:0000313" key="1">
    <source>
        <dbReference type="EMBL" id="GME75862.1"/>
    </source>
</evidence>
<dbReference type="EMBL" id="BSXS01001337">
    <property type="protein sequence ID" value="GME75862.1"/>
    <property type="molecule type" value="Genomic_DNA"/>
</dbReference>
<name>A0ACB5SX75_AMBMO</name>
<sequence length="188" mass="21420">MDVVKRQSTSDINQLHPRLKKAMFELMGALGKREFEIGELSCPLKLSLRICPIRTKRLNGKLVSSWEFKIKGYPRIIGSKSLLKSLVKFMKSKKVQFELIEVLPFWEENLPDHSSFKNYGNLVDTVLKMTKNLRYDLSGRITDSKPKLIVAASSLTIRELAFNSGQLPNLKEVTIRVTQLLSSETAHT</sequence>
<comment type="caution">
    <text evidence="1">The sequence shown here is derived from an EMBL/GenBank/DDBJ whole genome shotgun (WGS) entry which is preliminary data.</text>
</comment>
<proteinExistence type="predicted"/>
<protein>
    <submittedName>
        <fullName evidence="1">Unnamed protein product</fullName>
    </submittedName>
</protein>
<gene>
    <name evidence="1" type="ORF">Amon02_000233900</name>
</gene>
<organism evidence="1 2">
    <name type="scientific">Ambrosiozyma monospora</name>
    <name type="common">Yeast</name>
    <name type="synonym">Endomycopsis monosporus</name>
    <dbReference type="NCBI Taxonomy" id="43982"/>
    <lineage>
        <taxon>Eukaryota</taxon>
        <taxon>Fungi</taxon>
        <taxon>Dikarya</taxon>
        <taxon>Ascomycota</taxon>
        <taxon>Saccharomycotina</taxon>
        <taxon>Pichiomycetes</taxon>
        <taxon>Pichiales</taxon>
        <taxon>Pichiaceae</taxon>
        <taxon>Ambrosiozyma</taxon>
    </lineage>
</organism>
<accession>A0ACB5SX75</accession>
<evidence type="ECO:0000313" key="2">
    <source>
        <dbReference type="Proteomes" id="UP001165064"/>
    </source>
</evidence>